<dbReference type="PROSITE" id="PS51257">
    <property type="entry name" value="PROKAR_LIPOPROTEIN"/>
    <property type="match status" value="1"/>
</dbReference>
<evidence type="ECO:0000313" key="2">
    <source>
        <dbReference type="Proteomes" id="UP000560658"/>
    </source>
</evidence>
<dbReference type="EMBL" id="JACIER010000003">
    <property type="protein sequence ID" value="MBB4043243.1"/>
    <property type="molecule type" value="Genomic_DNA"/>
</dbReference>
<dbReference type="AlphaFoldDB" id="A0A840D4K2"/>
<evidence type="ECO:0000313" key="1">
    <source>
        <dbReference type="EMBL" id="MBB4043243.1"/>
    </source>
</evidence>
<dbReference type="PANTHER" id="PTHR35532:SF5">
    <property type="entry name" value="CARBOHYDRATE-BINDING DOMAIN-CONTAINING PROTEIN"/>
    <property type="match status" value="1"/>
</dbReference>
<protein>
    <recommendedName>
        <fullName evidence="3">Transglutaminase-like domain-containing protein</fullName>
    </recommendedName>
</protein>
<dbReference type="Gene3D" id="2.60.120.260">
    <property type="entry name" value="Galactose-binding domain-like"/>
    <property type="match status" value="1"/>
</dbReference>
<dbReference type="Proteomes" id="UP000560658">
    <property type="component" value="Unassembled WGS sequence"/>
</dbReference>
<organism evidence="1 2">
    <name type="scientific">Bacteroides reticulotermitis</name>
    <dbReference type="NCBI Taxonomy" id="1133319"/>
    <lineage>
        <taxon>Bacteria</taxon>
        <taxon>Pseudomonadati</taxon>
        <taxon>Bacteroidota</taxon>
        <taxon>Bacteroidia</taxon>
        <taxon>Bacteroidales</taxon>
        <taxon>Bacteroidaceae</taxon>
        <taxon>Bacteroides</taxon>
    </lineage>
</organism>
<keyword evidence="2" id="KW-1185">Reference proteome</keyword>
<reference evidence="1" key="1">
    <citation type="submission" date="2020-08" db="EMBL/GenBank/DDBJ databases">
        <title>Genomic Encyclopedia of Type Strains, Phase IV (KMG-IV): sequencing the most valuable type-strain genomes for metagenomic binning, comparative biology and taxonomic classification.</title>
        <authorList>
            <person name="Goeker M."/>
        </authorList>
    </citation>
    <scope>NUCLEOTIDE SEQUENCE [LARGE SCALE GENOMIC DNA]</scope>
    <source>
        <strain evidence="1">DSM 105720</strain>
    </source>
</reference>
<sequence>MKTEYRCTLTLGIIFSLSFLCFFTIAGCTSKYDYIYQIAKENKEELQKVLDYYKKDSIKYKAADFLITNMAHGYPYTTTMDEYKCSIMSCTITKGVQDSLWKKIKSRQSEPLKVTKDQYIQDAQSLSAAYLINNIDEGFNTWKSTPWSNQIDFSTFCQHILPYRIQNEPISNWRKILRKKYAPYIVNIQSAEEAFILIYNKVMDEFKKGENDYPHQMDILMLDRIMKGNCMDRSLYMTSVMRALSIPAAYDYVPYWANFTSNGHSWVAYIRNDSTFIPTNDRQSLELYGVIDASHFYQKTHNYNTQELAYNVDSVKRAGKVFRSGYAIRQDHLTFIQESKEEIPSLFIDPFLEDVSAQYGLSESRVFTTSTQQNIYLCNFIAGKSWQPVQISKAINGRLSLNNLNKNVVYLAATYSAGHFIAIAPPFYINSLGNIHEFKPDQIKKVKIKLYRKHVLTCHWTDRWSPFLGGKFEGSNSPNFDRSDVLYEINKLPTGIEYIIFSTPKKHRYIRFVAPKDSDPNFAEIKFLGKSSLSDTVKHVLSGKLLSEGINEISLNRGMDGDYATFFRMTNTPGIPKKNYWFGYDLGTHNTSLFTGVEFCPINDQNMIEPGNLYELFYFENKWISIGHQVATENYLIFDNVPSGSLLWLKNKTKGKEERIFTYIDDKQKWW</sequence>
<evidence type="ECO:0008006" key="3">
    <source>
        <dbReference type="Google" id="ProtNLM"/>
    </source>
</evidence>
<name>A0A840D4K2_9BACE</name>
<dbReference type="PANTHER" id="PTHR35532">
    <property type="entry name" value="SIMILAR TO POLYHYDROXYALKANOATE DEPOLYMERASE"/>
    <property type="match status" value="1"/>
</dbReference>
<gene>
    <name evidence="1" type="ORF">GGR06_001010</name>
</gene>
<proteinExistence type="predicted"/>
<accession>A0A840D4K2</accession>
<dbReference type="RefSeq" id="WP_183207938.1">
    <property type="nucleotide sequence ID" value="NZ_JACIER010000003.1"/>
</dbReference>
<dbReference type="SUPFAM" id="SSF54001">
    <property type="entry name" value="Cysteine proteinases"/>
    <property type="match status" value="1"/>
</dbReference>
<dbReference type="InterPro" id="IPR038765">
    <property type="entry name" value="Papain-like_cys_pep_sf"/>
</dbReference>
<comment type="caution">
    <text evidence="1">The sequence shown here is derived from an EMBL/GenBank/DDBJ whole genome shotgun (WGS) entry which is preliminary data.</text>
</comment>